<name>A0ABD4Z7I2_9CREN</name>
<proteinExistence type="predicted"/>
<accession>A0ABD4Z7I2</accession>
<evidence type="ECO:0000313" key="2">
    <source>
        <dbReference type="Proteomes" id="UP001529235"/>
    </source>
</evidence>
<dbReference type="RefSeq" id="WP_285273946.1">
    <property type="nucleotide sequence ID" value="NZ_JASNVW010000003.1"/>
</dbReference>
<comment type="caution">
    <text evidence="1">The sequence shown here is derived from an EMBL/GenBank/DDBJ whole genome shotgun (WGS) entry which is preliminary data.</text>
</comment>
<sequence>MGRIIRTREGFVIDSETGEVIDDKPFEFLEDLSWNSYTCFDEESVERIINSIVPGLVEILKLYLRKSLCSSRYNEIENVLQSLWGSSAANIVGKAIQRRLEEEIDVYEAKAYNLAGLPGLSMYRCFRKAGYEPQDIIKALSNVIQGSANNEAPLQMFLSKLFQEVRMCRRKTLVRWVSKPLKNQIDVSFAATVLNAEIRTIGRLKYITTKIDGFGVQITANKVDVSSKASEVENVLNVLSYLSRRLGVELSKPLPMVATIVIKLPFRVNINVLAAHENGEVQGKRAKITRKHYTILAYPTTVNIYAKLDGFLDKIESIVAEALPIICTYMEK</sequence>
<gene>
    <name evidence="1" type="ORF">QPL79_06260</name>
</gene>
<dbReference type="AlphaFoldDB" id="A0ABD4Z7I2"/>
<organism evidence="1 2">
    <name type="scientific">Ignisphaera cupida</name>
    <dbReference type="NCBI Taxonomy" id="3050454"/>
    <lineage>
        <taxon>Archaea</taxon>
        <taxon>Thermoproteota</taxon>
        <taxon>Thermoprotei</taxon>
        <taxon>Desulfurococcales</taxon>
        <taxon>Desulfurococcaceae</taxon>
        <taxon>Ignisphaera</taxon>
    </lineage>
</organism>
<reference evidence="1 2" key="1">
    <citation type="submission" date="2023-05" db="EMBL/GenBank/DDBJ databases">
        <title>A new hyperthermophilic archaea 'Ignisphaera cupida' sp. nov. and description of the family 'Ignisphaeraceae' fam. nov.</title>
        <authorList>
            <person name="Podosokorskaya O.A."/>
            <person name="Elcheninov A.G."/>
            <person name="Klukina A."/>
            <person name="Merkel A.Y."/>
        </authorList>
    </citation>
    <scope>NUCLEOTIDE SEQUENCE [LARGE SCALE GENOMIC DNA]</scope>
    <source>
        <strain evidence="1 2">4213-co</strain>
    </source>
</reference>
<evidence type="ECO:0000313" key="1">
    <source>
        <dbReference type="EMBL" id="MDK6028962.1"/>
    </source>
</evidence>
<protein>
    <submittedName>
        <fullName evidence="1">Uncharacterized protein</fullName>
    </submittedName>
</protein>
<keyword evidence="2" id="KW-1185">Reference proteome</keyword>
<dbReference type="Proteomes" id="UP001529235">
    <property type="component" value="Unassembled WGS sequence"/>
</dbReference>
<dbReference type="EMBL" id="JASNVW010000003">
    <property type="protein sequence ID" value="MDK6028962.1"/>
    <property type="molecule type" value="Genomic_DNA"/>
</dbReference>